<evidence type="ECO:0000256" key="2">
    <source>
        <dbReference type="ARBA" id="ARBA00022692"/>
    </source>
</evidence>
<feature type="transmembrane region" description="Helical" evidence="5">
    <location>
        <begin position="435"/>
        <end position="453"/>
    </location>
</feature>
<comment type="subcellular location">
    <subcellularLocation>
        <location evidence="1">Membrane</location>
        <topology evidence="1">Multi-pass membrane protein</topology>
    </subcellularLocation>
</comment>
<feature type="transmembrane region" description="Helical" evidence="5">
    <location>
        <begin position="140"/>
        <end position="159"/>
    </location>
</feature>
<feature type="transmembrane region" description="Helical" evidence="5">
    <location>
        <begin position="412"/>
        <end position="429"/>
    </location>
</feature>
<evidence type="ECO:0000256" key="3">
    <source>
        <dbReference type="ARBA" id="ARBA00022989"/>
    </source>
</evidence>
<keyword evidence="8" id="KW-1185">Reference proteome</keyword>
<accession>A0ABP3TP54</accession>
<gene>
    <name evidence="7" type="ORF">GCM10009430_07420</name>
</gene>
<feature type="transmembrane region" description="Helical" evidence="5">
    <location>
        <begin position="195"/>
        <end position="216"/>
    </location>
</feature>
<keyword evidence="2 5" id="KW-0812">Transmembrane</keyword>
<feature type="transmembrane region" description="Helical" evidence="5">
    <location>
        <begin position="7"/>
        <end position="25"/>
    </location>
</feature>
<evidence type="ECO:0000256" key="4">
    <source>
        <dbReference type="ARBA" id="ARBA00023136"/>
    </source>
</evidence>
<feature type="transmembrane region" description="Helical" evidence="5">
    <location>
        <begin position="108"/>
        <end position="128"/>
    </location>
</feature>
<name>A0ABP3TP54_9FLAO</name>
<reference evidence="8" key="1">
    <citation type="journal article" date="2019" name="Int. J. Syst. Evol. Microbiol.">
        <title>The Global Catalogue of Microorganisms (GCM) 10K type strain sequencing project: providing services to taxonomists for standard genome sequencing and annotation.</title>
        <authorList>
            <consortium name="The Broad Institute Genomics Platform"/>
            <consortium name="The Broad Institute Genome Sequencing Center for Infectious Disease"/>
            <person name="Wu L."/>
            <person name="Ma J."/>
        </authorList>
    </citation>
    <scope>NUCLEOTIDE SEQUENCE [LARGE SCALE GENOMIC DNA]</scope>
    <source>
        <strain evidence="8">JCM 15974</strain>
    </source>
</reference>
<evidence type="ECO:0000259" key="6">
    <source>
        <dbReference type="Pfam" id="PF04932"/>
    </source>
</evidence>
<dbReference type="InterPro" id="IPR007016">
    <property type="entry name" value="O-antigen_ligase-rel_domated"/>
</dbReference>
<evidence type="ECO:0000313" key="7">
    <source>
        <dbReference type="EMBL" id="GAA0714354.1"/>
    </source>
</evidence>
<proteinExistence type="predicted"/>
<keyword evidence="4 5" id="KW-0472">Membrane</keyword>
<feature type="transmembrane region" description="Helical" evidence="5">
    <location>
        <begin position="37"/>
        <end position="55"/>
    </location>
</feature>
<protein>
    <recommendedName>
        <fullName evidence="6">O-antigen ligase-related domain-containing protein</fullName>
    </recommendedName>
</protein>
<feature type="transmembrane region" description="Helical" evidence="5">
    <location>
        <begin position="67"/>
        <end position="88"/>
    </location>
</feature>
<dbReference type="PANTHER" id="PTHR37422:SF13">
    <property type="entry name" value="LIPOPOLYSACCHARIDE BIOSYNTHESIS PROTEIN PA4999-RELATED"/>
    <property type="match status" value="1"/>
</dbReference>
<dbReference type="EMBL" id="BAAAGE010000001">
    <property type="protein sequence ID" value="GAA0714354.1"/>
    <property type="molecule type" value="Genomic_DNA"/>
</dbReference>
<dbReference type="Pfam" id="PF04932">
    <property type="entry name" value="Wzy_C"/>
    <property type="match status" value="1"/>
</dbReference>
<feature type="transmembrane region" description="Helical" evidence="5">
    <location>
        <begin position="379"/>
        <end position="400"/>
    </location>
</feature>
<comment type="caution">
    <text evidence="7">The sequence shown here is derived from an EMBL/GenBank/DDBJ whole genome shotgun (WGS) entry which is preliminary data.</text>
</comment>
<evidence type="ECO:0000256" key="5">
    <source>
        <dbReference type="SAM" id="Phobius"/>
    </source>
</evidence>
<feature type="domain" description="O-antigen ligase-related" evidence="6">
    <location>
        <begin position="227"/>
        <end position="392"/>
    </location>
</feature>
<evidence type="ECO:0000313" key="8">
    <source>
        <dbReference type="Proteomes" id="UP001501758"/>
    </source>
</evidence>
<dbReference type="InterPro" id="IPR051533">
    <property type="entry name" value="WaaL-like"/>
</dbReference>
<dbReference type="PANTHER" id="PTHR37422">
    <property type="entry name" value="TEICHURONIC ACID BIOSYNTHESIS PROTEIN TUAE"/>
    <property type="match status" value="1"/>
</dbReference>
<keyword evidence="3 5" id="KW-1133">Transmembrane helix</keyword>
<sequence>MKNLEKIIIQAFIFGLFLIPFNSYKGLSFMGEFSQDANALILIFGVLLLFFRFIWTRKLSFPVSSFTYHIFLMFLLWIMIGFIINLPTISTSFFKQTSGYNRFLRQCFSLMLSSVLFFALFYNVMGYVGKDKILRLIRRIFLFSLIIVSAYSVLEVLILRAGFTRLIPIIALFDYLPFVNPRLDYNSHRLSSITYEPPALAMYLITVAAWMFSYIITQKGVKRFIPSFLVLFLAIASGSRTSLVVILFQLLLFLVQIFHLKKYHNLIMNGLKIFIASFLILSIVNYKTLEKFISEKATSLNFTNVNNNYSNQSRLGIQYTSLLIYKENPVFGVGYGQQAYHAKHKYPYWAVKNNWEFDRKYLNEKLKSFPPGYNMYTRILAETGTIGLLLFLGFISAFFYQANELKKDPKNKVVSTIIIVSLGGYVLNWMQIDSFRMYGVWLCLALLCFFYKFHEKNKTNVC</sequence>
<dbReference type="RefSeq" id="WP_343910633.1">
    <property type="nucleotide sequence ID" value="NZ_BAAAGE010000001.1"/>
</dbReference>
<feature type="transmembrane region" description="Helical" evidence="5">
    <location>
        <begin position="266"/>
        <end position="286"/>
    </location>
</feature>
<feature type="transmembrane region" description="Helical" evidence="5">
    <location>
        <begin position="228"/>
        <end position="254"/>
    </location>
</feature>
<organism evidence="7 8">
    <name type="scientific">Aquimarina litoralis</name>
    <dbReference type="NCBI Taxonomy" id="584605"/>
    <lineage>
        <taxon>Bacteria</taxon>
        <taxon>Pseudomonadati</taxon>
        <taxon>Bacteroidota</taxon>
        <taxon>Flavobacteriia</taxon>
        <taxon>Flavobacteriales</taxon>
        <taxon>Flavobacteriaceae</taxon>
        <taxon>Aquimarina</taxon>
    </lineage>
</organism>
<evidence type="ECO:0000256" key="1">
    <source>
        <dbReference type="ARBA" id="ARBA00004141"/>
    </source>
</evidence>
<dbReference type="Proteomes" id="UP001501758">
    <property type="component" value="Unassembled WGS sequence"/>
</dbReference>